<gene>
    <name evidence="2" type="ORF">IPOD504_LOCUS1746</name>
</gene>
<evidence type="ECO:0000313" key="3">
    <source>
        <dbReference type="Proteomes" id="UP000837857"/>
    </source>
</evidence>
<name>A0ABN8HPQ1_9NEOP</name>
<dbReference type="Proteomes" id="UP000837857">
    <property type="component" value="Chromosome 11"/>
</dbReference>
<protein>
    <submittedName>
        <fullName evidence="2">Uncharacterized protein</fullName>
    </submittedName>
</protein>
<proteinExistence type="predicted"/>
<reference evidence="2" key="1">
    <citation type="submission" date="2022-03" db="EMBL/GenBank/DDBJ databases">
        <authorList>
            <person name="Martin H S."/>
        </authorList>
    </citation>
    <scope>NUCLEOTIDE SEQUENCE</scope>
</reference>
<feature type="non-terminal residue" evidence="2">
    <location>
        <position position="80"/>
    </location>
</feature>
<keyword evidence="3" id="KW-1185">Reference proteome</keyword>
<feature type="compositionally biased region" description="Polar residues" evidence="1">
    <location>
        <begin position="63"/>
        <end position="73"/>
    </location>
</feature>
<sequence>MRLSSEWHPVLRSVGGSTVGRFCESVDIVANCRFRHPLNNACDNITSRRRRRRPPLGAAASPGSHSRTFTTVLVSLRDKP</sequence>
<evidence type="ECO:0000313" key="2">
    <source>
        <dbReference type="EMBL" id="CAH2039528.1"/>
    </source>
</evidence>
<dbReference type="EMBL" id="OW152823">
    <property type="protein sequence ID" value="CAH2039528.1"/>
    <property type="molecule type" value="Genomic_DNA"/>
</dbReference>
<feature type="region of interest" description="Disordered" evidence="1">
    <location>
        <begin position="45"/>
        <end position="80"/>
    </location>
</feature>
<evidence type="ECO:0000256" key="1">
    <source>
        <dbReference type="SAM" id="MobiDB-lite"/>
    </source>
</evidence>
<organism evidence="2 3">
    <name type="scientific">Iphiclides podalirius</name>
    <name type="common">scarce swallowtail</name>
    <dbReference type="NCBI Taxonomy" id="110791"/>
    <lineage>
        <taxon>Eukaryota</taxon>
        <taxon>Metazoa</taxon>
        <taxon>Ecdysozoa</taxon>
        <taxon>Arthropoda</taxon>
        <taxon>Hexapoda</taxon>
        <taxon>Insecta</taxon>
        <taxon>Pterygota</taxon>
        <taxon>Neoptera</taxon>
        <taxon>Endopterygota</taxon>
        <taxon>Lepidoptera</taxon>
        <taxon>Glossata</taxon>
        <taxon>Ditrysia</taxon>
        <taxon>Papilionoidea</taxon>
        <taxon>Papilionidae</taxon>
        <taxon>Papilioninae</taxon>
        <taxon>Iphiclides</taxon>
    </lineage>
</organism>
<accession>A0ABN8HPQ1</accession>